<evidence type="ECO:0000313" key="3">
    <source>
        <dbReference type="Proteomes" id="UP000017831"/>
    </source>
</evidence>
<keyword evidence="3" id="KW-1185">Reference proteome</keyword>
<dbReference type="EMBL" id="AQHY01000007">
    <property type="protein sequence ID" value="EOA57745.1"/>
    <property type="molecule type" value="Genomic_DNA"/>
</dbReference>
<dbReference type="PATRIC" id="fig|1121098.3.peg.520"/>
<name>U6RMK5_9BACT</name>
<sequence length="257" mass="27941">MTAVCASALILASCGGSKNMLTLSSLNGEWNITEVDGQKITDKKMPFIGFDVAQKRIYGNSGCNRMMGTFEADSLTPGALSFGPIGSTRMACPDMQTEQMVLNALNKVKSYETVSDQPEIIALCSEDGKKMLTLQKKDESQVSLTDLSGEWAIELVNGKKIVGTTEVTPFIGFNTDENRIYGNVGCNTINGALLQNEKTANSLKFENIATTMMMCPDMETETTVLNALNETRSFSIKNGQVYLLGENGNELLVLKKQ</sequence>
<accession>U6RMK5</accession>
<dbReference type="PANTHER" id="PTHR35535:SF1">
    <property type="entry name" value="HEAT SHOCK PROTEIN HSLJ"/>
    <property type="match status" value="1"/>
</dbReference>
<dbReference type="Proteomes" id="UP000017831">
    <property type="component" value="Unassembled WGS sequence"/>
</dbReference>
<dbReference type="InterPro" id="IPR005184">
    <property type="entry name" value="DUF306_Meta_HslJ"/>
</dbReference>
<protein>
    <recommendedName>
        <fullName evidence="1">DUF306 domain-containing protein</fullName>
    </recommendedName>
</protein>
<proteinExistence type="predicted"/>
<feature type="domain" description="DUF306" evidence="1">
    <location>
        <begin position="27"/>
        <end position="134"/>
    </location>
</feature>
<dbReference type="InterPro" id="IPR038670">
    <property type="entry name" value="HslJ-like_sf"/>
</dbReference>
<dbReference type="AlphaFoldDB" id="U6RMK5"/>
<reference evidence="2 3" key="1">
    <citation type="submission" date="2013-04" db="EMBL/GenBank/DDBJ databases">
        <title>The Genome Sequence of Bacteroides massiliensis DSM 17679.</title>
        <authorList>
            <consortium name="The Broad Institute Genomics Platform"/>
            <person name="Earl A."/>
            <person name="Ward D."/>
            <person name="Feldgarden M."/>
            <person name="Gevers D."/>
            <person name="Martens E."/>
            <person name="Fenner L."/>
            <person name="Roux V."/>
            <person name="Mallet M.N."/>
            <person name="Raoult D."/>
            <person name="Walker B."/>
            <person name="Young S."/>
            <person name="Zeng Q."/>
            <person name="Gargeya S."/>
            <person name="Fitzgerald M."/>
            <person name="Haas B."/>
            <person name="Abouelleil A."/>
            <person name="Allen A.W."/>
            <person name="Alvarado L."/>
            <person name="Arachchi H.M."/>
            <person name="Berlin A.M."/>
            <person name="Chapman S.B."/>
            <person name="Gainer-Dewar J."/>
            <person name="Goldberg J."/>
            <person name="Griggs A."/>
            <person name="Gujja S."/>
            <person name="Hansen M."/>
            <person name="Howarth C."/>
            <person name="Imamovic A."/>
            <person name="Ireland A."/>
            <person name="Larimer J."/>
            <person name="McCowan C."/>
            <person name="Murphy C."/>
            <person name="Pearson M."/>
            <person name="Poon T.W."/>
            <person name="Priest M."/>
            <person name="Roberts A."/>
            <person name="Saif S."/>
            <person name="Shea T."/>
            <person name="Sisk P."/>
            <person name="Sykes S."/>
            <person name="Wortman J."/>
            <person name="Nusbaum C."/>
            <person name="Birren B."/>
        </authorList>
    </citation>
    <scope>NUCLEOTIDE SEQUENCE [LARGE SCALE GENOMIC DNA]</scope>
    <source>
        <strain evidence="3">B84634 / Timone 84634 / DSM 17679 / JCM 13223</strain>
    </source>
</reference>
<dbReference type="InterPro" id="IPR053147">
    <property type="entry name" value="Hsp_HslJ-like"/>
</dbReference>
<evidence type="ECO:0000313" key="2">
    <source>
        <dbReference type="EMBL" id="EOA57745.1"/>
    </source>
</evidence>
<evidence type="ECO:0000259" key="1">
    <source>
        <dbReference type="Pfam" id="PF03724"/>
    </source>
</evidence>
<gene>
    <name evidence="2" type="ORF">HMPREF1534_00512</name>
</gene>
<dbReference type="eggNOG" id="COG3187">
    <property type="taxonomic scope" value="Bacteria"/>
</dbReference>
<dbReference type="HOGENOM" id="CLU_058026_2_0_10"/>
<comment type="caution">
    <text evidence="2">The sequence shown here is derived from an EMBL/GenBank/DDBJ whole genome shotgun (WGS) entry which is preliminary data.</text>
</comment>
<dbReference type="Pfam" id="PF03724">
    <property type="entry name" value="META"/>
    <property type="match status" value="2"/>
</dbReference>
<organism evidence="2 3">
    <name type="scientific">Phocaeicola massiliensis B84634 = Timone 84634 = DSM 17679 = JCM 13223</name>
    <dbReference type="NCBI Taxonomy" id="1121098"/>
    <lineage>
        <taxon>Bacteria</taxon>
        <taxon>Pseudomonadati</taxon>
        <taxon>Bacteroidota</taxon>
        <taxon>Bacteroidia</taxon>
        <taxon>Bacteroidales</taxon>
        <taxon>Bacteroidaceae</taxon>
        <taxon>Phocaeicola</taxon>
    </lineage>
</organism>
<dbReference type="STRING" id="1121098.HMPREF1534_00512"/>
<feature type="domain" description="DUF306" evidence="1">
    <location>
        <begin position="147"/>
        <end position="254"/>
    </location>
</feature>
<dbReference type="Gene3D" id="2.40.128.270">
    <property type="match status" value="2"/>
</dbReference>
<dbReference type="PANTHER" id="PTHR35535">
    <property type="entry name" value="HEAT SHOCK PROTEIN HSLJ"/>
    <property type="match status" value="1"/>
</dbReference>